<dbReference type="EMBL" id="ML738610">
    <property type="protein sequence ID" value="KAE8164163.1"/>
    <property type="molecule type" value="Genomic_DNA"/>
</dbReference>
<reference evidence="1 2" key="1">
    <citation type="submission" date="2019-04" db="EMBL/GenBank/DDBJ databases">
        <title>Friends and foes A comparative genomics study of 23 Aspergillus species from section Flavi.</title>
        <authorList>
            <consortium name="DOE Joint Genome Institute"/>
            <person name="Kjaerbolling I."/>
            <person name="Vesth T."/>
            <person name="Frisvad J.C."/>
            <person name="Nybo J.L."/>
            <person name="Theobald S."/>
            <person name="Kildgaard S."/>
            <person name="Isbrandt T."/>
            <person name="Kuo A."/>
            <person name="Sato A."/>
            <person name="Lyhne E.K."/>
            <person name="Kogle M.E."/>
            <person name="Wiebenga A."/>
            <person name="Kun R.S."/>
            <person name="Lubbers R.J."/>
            <person name="Makela M.R."/>
            <person name="Barry K."/>
            <person name="Chovatia M."/>
            <person name="Clum A."/>
            <person name="Daum C."/>
            <person name="Haridas S."/>
            <person name="He G."/>
            <person name="LaButti K."/>
            <person name="Lipzen A."/>
            <person name="Mondo S."/>
            <person name="Riley R."/>
            <person name="Salamov A."/>
            <person name="Simmons B.A."/>
            <person name="Magnuson J.K."/>
            <person name="Henrissat B."/>
            <person name="Mortensen U.H."/>
            <person name="Larsen T.O."/>
            <person name="Devries R.P."/>
            <person name="Grigoriev I.V."/>
            <person name="Machida M."/>
            <person name="Baker S.E."/>
            <person name="Andersen M.R."/>
        </authorList>
    </citation>
    <scope>NUCLEOTIDE SEQUENCE [LARGE SCALE GENOMIC DNA]</scope>
    <source>
        <strain evidence="1 2">CBS 117626</strain>
    </source>
</reference>
<evidence type="ECO:0000313" key="2">
    <source>
        <dbReference type="Proteomes" id="UP000326950"/>
    </source>
</evidence>
<keyword evidence="2" id="KW-1185">Reference proteome</keyword>
<sequence>MSAPLNEEHGLVSRPWTQRQIERVVEPRFHDYYREPRPHWELVGYRVHARCWELFSYHELGATAEEDLAIVLAELRERFKLGRQRKAGIPEMAAEDTVCTKCVSEAIGLALEQADRKKLMSRHRRPVRKRVRRVRTCNLPVEILYMIADYLPSQAIANIESAWGFSSGKTFWYSRIPTKIFHEVQDVAGEDLDWQRLCLNGKDGLRNPRH</sequence>
<evidence type="ECO:0000313" key="1">
    <source>
        <dbReference type="EMBL" id="KAE8164163.1"/>
    </source>
</evidence>
<gene>
    <name evidence="1" type="ORF">BDV40DRAFT_119284</name>
</gene>
<accession>A0A5N6V0B0</accession>
<dbReference type="AlphaFoldDB" id="A0A5N6V0B0"/>
<dbReference type="OrthoDB" id="4381838at2759"/>
<dbReference type="Proteomes" id="UP000326950">
    <property type="component" value="Unassembled WGS sequence"/>
</dbReference>
<organism evidence="1 2">
    <name type="scientific">Aspergillus tamarii</name>
    <dbReference type="NCBI Taxonomy" id="41984"/>
    <lineage>
        <taxon>Eukaryota</taxon>
        <taxon>Fungi</taxon>
        <taxon>Dikarya</taxon>
        <taxon>Ascomycota</taxon>
        <taxon>Pezizomycotina</taxon>
        <taxon>Eurotiomycetes</taxon>
        <taxon>Eurotiomycetidae</taxon>
        <taxon>Eurotiales</taxon>
        <taxon>Aspergillaceae</taxon>
        <taxon>Aspergillus</taxon>
        <taxon>Aspergillus subgen. Circumdati</taxon>
    </lineage>
</organism>
<protein>
    <submittedName>
        <fullName evidence="1">Uncharacterized protein</fullName>
    </submittedName>
</protein>
<proteinExistence type="predicted"/>
<name>A0A5N6V0B0_ASPTM</name>